<gene>
    <name evidence="1" type="ORF">QM089_09180</name>
</gene>
<dbReference type="AlphaFoldDB" id="A0A1E3UZW3"/>
<evidence type="ECO:0000313" key="1">
    <source>
        <dbReference type="EMBL" id="MDV5390421.1"/>
    </source>
</evidence>
<organism evidence="1 2">
    <name type="scientific">Shewanella xiamenensis</name>
    <dbReference type="NCBI Taxonomy" id="332186"/>
    <lineage>
        <taxon>Bacteria</taxon>
        <taxon>Pseudomonadati</taxon>
        <taxon>Pseudomonadota</taxon>
        <taxon>Gammaproteobacteria</taxon>
        <taxon>Alteromonadales</taxon>
        <taxon>Shewanellaceae</taxon>
        <taxon>Shewanella</taxon>
    </lineage>
</organism>
<proteinExistence type="predicted"/>
<reference evidence="1" key="1">
    <citation type="submission" date="2023-05" db="EMBL/GenBank/DDBJ databases">
        <title>Colonisation of extended spectrum b-lactamase- and carbapenemase-producing bacteria on hospital surfaces from low- and middle-income countries.</title>
        <authorList>
            <person name="Nieto-Rosado M."/>
            <person name="Sands K."/>
            <person name="Iregbu K."/>
            <person name="Zahra R."/>
            <person name="Mazarati J.B."/>
            <person name="Mehtar S."/>
            <person name="Barnards-Group B."/>
            <person name="Walsh T.R."/>
        </authorList>
    </citation>
    <scope>NUCLEOTIDE SEQUENCE</scope>
    <source>
        <strain evidence="1">PP-E493</strain>
    </source>
</reference>
<dbReference type="EMBL" id="JASGOQ010000001">
    <property type="protein sequence ID" value="MDV5390421.1"/>
    <property type="molecule type" value="Genomic_DNA"/>
</dbReference>
<comment type="caution">
    <text evidence="1">The sequence shown here is derived from an EMBL/GenBank/DDBJ whole genome shotgun (WGS) entry which is preliminary data.</text>
</comment>
<sequence length="108" mass="12456">MNNTKWRECISLLASHCVYLQLRLVGEADFPLDYEVSNEVISQIQAKDCVFVRRVIDYKSIAAIRIVKIHLPPSAKQMDMMTKLKQELSRLGQLPIIENTEFITINGY</sequence>
<dbReference type="OrthoDB" id="6198648at2"/>
<dbReference type="Proteomes" id="UP001187859">
    <property type="component" value="Unassembled WGS sequence"/>
</dbReference>
<dbReference type="RefSeq" id="WP_037431216.1">
    <property type="nucleotide sequence ID" value="NZ_CP091833.1"/>
</dbReference>
<evidence type="ECO:0000313" key="2">
    <source>
        <dbReference type="Proteomes" id="UP001187859"/>
    </source>
</evidence>
<name>A0A1E3UZW3_9GAMM</name>
<protein>
    <submittedName>
        <fullName evidence="1">Uncharacterized protein</fullName>
    </submittedName>
</protein>
<accession>A0A1E3UZW3</accession>